<name>A0ABU5ZT82_9FLAO</name>
<dbReference type="Pfam" id="PF03781">
    <property type="entry name" value="FGE-sulfatase"/>
    <property type="match status" value="1"/>
</dbReference>
<dbReference type="InterPro" id="IPR051043">
    <property type="entry name" value="Sulfatase_Mod_Factor_Kinase"/>
</dbReference>
<comment type="caution">
    <text evidence="2">The sequence shown here is derived from an EMBL/GenBank/DDBJ whole genome shotgun (WGS) entry which is preliminary data.</text>
</comment>
<keyword evidence="3" id="KW-1185">Reference proteome</keyword>
<gene>
    <name evidence="2" type="ORF">U6A24_04865</name>
</gene>
<dbReference type="InterPro" id="IPR016187">
    <property type="entry name" value="CTDL_fold"/>
</dbReference>
<dbReference type="EMBL" id="JAYKLX010000002">
    <property type="protein sequence ID" value="MEB3344777.1"/>
    <property type="molecule type" value="Genomic_DNA"/>
</dbReference>
<protein>
    <submittedName>
        <fullName evidence="2">SUMF1/EgtB/PvdO family nonheme iron enzyme</fullName>
    </submittedName>
</protein>
<dbReference type="InterPro" id="IPR042095">
    <property type="entry name" value="SUMF_sf"/>
</dbReference>
<reference evidence="2 3" key="1">
    <citation type="journal article" date="2013" name="Int. J. Syst. Evol. Microbiol.">
        <title>Aquimarina gracilis sp. nov., isolated from the gut microflora of a mussel, Mytilus coruscus, and emended description of Aquimarina spongiae.</title>
        <authorList>
            <person name="Park S.C."/>
            <person name="Choe H.N."/>
            <person name="Baik K.S."/>
            <person name="Seong C.N."/>
        </authorList>
    </citation>
    <scope>NUCLEOTIDE SEQUENCE [LARGE SCALE GENOMIC DNA]</scope>
    <source>
        <strain evidence="2 3">PSC32</strain>
    </source>
</reference>
<dbReference type="RefSeq" id="WP_324178815.1">
    <property type="nucleotide sequence ID" value="NZ_BAABAW010000003.1"/>
</dbReference>
<evidence type="ECO:0000259" key="1">
    <source>
        <dbReference type="Pfam" id="PF03781"/>
    </source>
</evidence>
<dbReference type="PROSITE" id="PS51257">
    <property type="entry name" value="PROKAR_LIPOPROTEIN"/>
    <property type="match status" value="1"/>
</dbReference>
<proteinExistence type="predicted"/>
<accession>A0ABU5ZT82</accession>
<dbReference type="PANTHER" id="PTHR23150:SF19">
    <property type="entry name" value="FORMYLGLYCINE-GENERATING ENZYME"/>
    <property type="match status" value="1"/>
</dbReference>
<dbReference type="PANTHER" id="PTHR23150">
    <property type="entry name" value="SULFATASE MODIFYING FACTOR 1, 2"/>
    <property type="match status" value="1"/>
</dbReference>
<sequence length="282" mass="32800">MKKIFWSITFGVFLILYSCKNEKENLLVSDDLILVKGGAFINKKSKLYKTEALLDDFYIGRFEITQKEWVEIMGSNPSKFLGDNLPVEMVSWYDCIEYCIKKSKKEGLKPYYKIYKDSIDYFNKSEFDSIKWLVKIDPKANGYRLPTEIEWEYAATGGQLSKSYSYSGSNEVDHVSWYWRNCGDTLLIQNWDYRIIEKNNCCTHAIGGKIPNELGLYDMTGNVREWCGDWYEDNKIPSGYYRSQRGGGWIGVENFMKVSDRGYFEASGIGPDQGFRICRNKI</sequence>
<dbReference type="InterPro" id="IPR005532">
    <property type="entry name" value="SUMF_dom"/>
</dbReference>
<dbReference type="Gene3D" id="3.90.1580.10">
    <property type="entry name" value="paralog of FGE (formylglycine-generating enzyme)"/>
    <property type="match status" value="1"/>
</dbReference>
<dbReference type="Proteomes" id="UP001327027">
    <property type="component" value="Unassembled WGS sequence"/>
</dbReference>
<evidence type="ECO:0000313" key="3">
    <source>
        <dbReference type="Proteomes" id="UP001327027"/>
    </source>
</evidence>
<organism evidence="2 3">
    <name type="scientific">Aquimarina gracilis</name>
    <dbReference type="NCBI Taxonomy" id="874422"/>
    <lineage>
        <taxon>Bacteria</taxon>
        <taxon>Pseudomonadati</taxon>
        <taxon>Bacteroidota</taxon>
        <taxon>Flavobacteriia</taxon>
        <taxon>Flavobacteriales</taxon>
        <taxon>Flavobacteriaceae</taxon>
        <taxon>Aquimarina</taxon>
    </lineage>
</organism>
<evidence type="ECO:0000313" key="2">
    <source>
        <dbReference type="EMBL" id="MEB3344777.1"/>
    </source>
</evidence>
<feature type="domain" description="Sulfatase-modifying factor enzyme-like" evidence="1">
    <location>
        <begin position="31"/>
        <end position="278"/>
    </location>
</feature>
<dbReference type="SUPFAM" id="SSF56436">
    <property type="entry name" value="C-type lectin-like"/>
    <property type="match status" value="1"/>
</dbReference>